<name>A0A4V1K2E5_9FIRM</name>
<evidence type="ECO:0000259" key="2">
    <source>
        <dbReference type="SMART" id="SM00909"/>
    </source>
</evidence>
<accession>A0A4V1K2E5</accession>
<feature type="compositionally biased region" description="Polar residues" evidence="1">
    <location>
        <begin position="28"/>
        <end position="43"/>
    </location>
</feature>
<dbReference type="Pfam" id="PF10646">
    <property type="entry name" value="Germane"/>
    <property type="match status" value="1"/>
</dbReference>
<dbReference type="OrthoDB" id="9809406at2"/>
<evidence type="ECO:0000313" key="3">
    <source>
        <dbReference type="EMBL" id="RXE60009.1"/>
    </source>
</evidence>
<feature type="region of interest" description="Disordered" evidence="1">
    <location>
        <begin position="28"/>
        <end position="57"/>
    </location>
</feature>
<organism evidence="3 4">
    <name type="scientific">Acetivibrio mesophilus</name>
    <dbReference type="NCBI Taxonomy" id="2487273"/>
    <lineage>
        <taxon>Bacteria</taxon>
        <taxon>Bacillati</taxon>
        <taxon>Bacillota</taxon>
        <taxon>Clostridia</taxon>
        <taxon>Eubacteriales</taxon>
        <taxon>Oscillospiraceae</taxon>
        <taxon>Acetivibrio</taxon>
    </lineage>
</organism>
<reference evidence="4" key="1">
    <citation type="submission" date="2018-11" db="EMBL/GenBank/DDBJ databases">
        <title>Genome sequencing of a novel mesophilic and cellulolytic organism within the genus Hungateiclostridium.</title>
        <authorList>
            <person name="Rettenmaier R."/>
            <person name="Liebl W."/>
            <person name="Zverlov V."/>
        </authorList>
    </citation>
    <scope>NUCLEOTIDE SEQUENCE [LARGE SCALE GENOMIC DNA]</scope>
    <source>
        <strain evidence="4">N2K1</strain>
    </source>
</reference>
<sequence>MKRVLISIAALTILIFVAGCSLFGGSNTGSPGNEQQNSPNINNEIKEPDSEKSPAENGTMTVTLYFGDFQAEKVAPETRTLEIKAEDNIERVIFNELAKGPASEELDPVIPEGTQLLSIKTEKGVCTLDLSKEFVENHIGGSVAELMTISSIVASLTELPEIDKVQFLIEGDVREFFIHEALDTPIQRNESIIKK</sequence>
<dbReference type="RefSeq" id="WP_069193326.1">
    <property type="nucleotide sequence ID" value="NZ_RLII01000003.1"/>
</dbReference>
<comment type="caution">
    <text evidence="3">The sequence shown here is derived from an EMBL/GenBank/DDBJ whole genome shotgun (WGS) entry which is preliminary data.</text>
</comment>
<dbReference type="AlphaFoldDB" id="A0A4V1K2E5"/>
<dbReference type="Proteomes" id="UP000289166">
    <property type="component" value="Unassembled WGS sequence"/>
</dbReference>
<protein>
    <submittedName>
        <fullName evidence="3">Sporulation protein</fullName>
    </submittedName>
</protein>
<evidence type="ECO:0000256" key="1">
    <source>
        <dbReference type="SAM" id="MobiDB-lite"/>
    </source>
</evidence>
<dbReference type="InterPro" id="IPR019606">
    <property type="entry name" value="GerMN"/>
</dbReference>
<proteinExistence type="predicted"/>
<feature type="compositionally biased region" description="Basic and acidic residues" evidence="1">
    <location>
        <begin position="44"/>
        <end position="54"/>
    </location>
</feature>
<dbReference type="SMART" id="SM00909">
    <property type="entry name" value="Germane"/>
    <property type="match status" value="1"/>
</dbReference>
<keyword evidence="4" id="KW-1185">Reference proteome</keyword>
<gene>
    <name evidence="3" type="ORF">EFD62_04445</name>
</gene>
<evidence type="ECO:0000313" key="4">
    <source>
        <dbReference type="Proteomes" id="UP000289166"/>
    </source>
</evidence>
<dbReference type="PROSITE" id="PS51257">
    <property type="entry name" value="PROKAR_LIPOPROTEIN"/>
    <property type="match status" value="1"/>
</dbReference>
<feature type="domain" description="GerMN" evidence="2">
    <location>
        <begin position="90"/>
        <end position="178"/>
    </location>
</feature>
<dbReference type="EMBL" id="RLII01000003">
    <property type="protein sequence ID" value="RXE60009.1"/>
    <property type="molecule type" value="Genomic_DNA"/>
</dbReference>